<dbReference type="SUPFAM" id="SSF52980">
    <property type="entry name" value="Restriction endonuclease-like"/>
    <property type="match status" value="1"/>
</dbReference>
<name>A0A9J6GW38_HAELO</name>
<accession>A0A9J6GW38</accession>
<dbReference type="EMBL" id="JABSTR010000009">
    <property type="protein sequence ID" value="KAH9378896.1"/>
    <property type="molecule type" value="Genomic_DNA"/>
</dbReference>
<evidence type="ECO:0000313" key="1">
    <source>
        <dbReference type="EMBL" id="KAH9378896.1"/>
    </source>
</evidence>
<dbReference type="InterPro" id="IPR011335">
    <property type="entry name" value="Restrct_endonuc-II-like"/>
</dbReference>
<gene>
    <name evidence="1" type="ORF">HPB48_010815</name>
</gene>
<protein>
    <recommendedName>
        <fullName evidence="3">YqaJ viral recombinase domain-containing protein</fullName>
    </recommendedName>
</protein>
<dbReference type="CDD" id="cd22343">
    <property type="entry name" value="PDDEXK_lambda_exonuclease-like"/>
    <property type="match status" value="1"/>
</dbReference>
<keyword evidence="2" id="KW-1185">Reference proteome</keyword>
<reference evidence="1 2" key="1">
    <citation type="journal article" date="2020" name="Cell">
        <title>Large-Scale Comparative Analyses of Tick Genomes Elucidate Their Genetic Diversity and Vector Capacities.</title>
        <authorList>
            <consortium name="Tick Genome and Microbiome Consortium (TIGMIC)"/>
            <person name="Jia N."/>
            <person name="Wang J."/>
            <person name="Shi W."/>
            <person name="Du L."/>
            <person name="Sun Y."/>
            <person name="Zhan W."/>
            <person name="Jiang J.F."/>
            <person name="Wang Q."/>
            <person name="Zhang B."/>
            <person name="Ji P."/>
            <person name="Bell-Sakyi L."/>
            <person name="Cui X.M."/>
            <person name="Yuan T.T."/>
            <person name="Jiang B.G."/>
            <person name="Yang W.F."/>
            <person name="Lam T.T."/>
            <person name="Chang Q.C."/>
            <person name="Ding S.J."/>
            <person name="Wang X.J."/>
            <person name="Zhu J.G."/>
            <person name="Ruan X.D."/>
            <person name="Zhao L."/>
            <person name="Wei J.T."/>
            <person name="Ye R.Z."/>
            <person name="Que T.C."/>
            <person name="Du C.H."/>
            <person name="Zhou Y.H."/>
            <person name="Cheng J.X."/>
            <person name="Dai P.F."/>
            <person name="Guo W.B."/>
            <person name="Han X.H."/>
            <person name="Huang E.J."/>
            <person name="Li L.F."/>
            <person name="Wei W."/>
            <person name="Gao Y.C."/>
            <person name="Liu J.Z."/>
            <person name="Shao H.Z."/>
            <person name="Wang X."/>
            <person name="Wang C.C."/>
            <person name="Yang T.C."/>
            <person name="Huo Q.B."/>
            <person name="Li W."/>
            <person name="Chen H.Y."/>
            <person name="Chen S.E."/>
            <person name="Zhou L.G."/>
            <person name="Ni X.B."/>
            <person name="Tian J.H."/>
            <person name="Sheng Y."/>
            <person name="Liu T."/>
            <person name="Pan Y.S."/>
            <person name="Xia L.Y."/>
            <person name="Li J."/>
            <person name="Zhao F."/>
            <person name="Cao W.C."/>
        </authorList>
    </citation>
    <scope>NUCLEOTIDE SEQUENCE [LARGE SCALE GENOMIC DNA]</scope>
    <source>
        <strain evidence="1">HaeL-2018</strain>
    </source>
</reference>
<dbReference type="Gene3D" id="3.90.320.10">
    <property type="match status" value="1"/>
</dbReference>
<dbReference type="InterPro" id="IPR011604">
    <property type="entry name" value="PDDEXK-like_dom_sf"/>
</dbReference>
<dbReference type="OrthoDB" id="6487020at2759"/>
<evidence type="ECO:0008006" key="3">
    <source>
        <dbReference type="Google" id="ProtNLM"/>
    </source>
</evidence>
<sequence length="408" mass="45968">MTAPSGSCVLNCGFRKIESPEEYFKGSCFRRGIKLYASNHVYGVKEEILSETAPSGIVARCIPQMKSNCDYDVRPELENDLCRSTLFCTTAQTTVPENGTCTIPGVRCAFADMIACEGSNDENADPTRALTDAVDESLNLGVEVVRSLLGEVRETYSTMQVASTVPLKINRCNLLAMVEQREKTFYKTFVEKSVEELAEMALLTRDQPAADRLHQERKYRIRSTMAHRIKTRRQAFKALANALAAPRPFRAQATTYGRNAEAEANRELSMAIELPIHEVGLVVHQVQPWLCGSPDGLVITGETTRLVEVRCPFVLQDSMLIDYAKGISNIKFIQYVDDQLTLKSSHDYNTQLMVMLYVLNLTDALFFVYSKKQSITVEVKRNDKFLAEYIPKMECFYFTHLLKALGKK</sequence>
<dbReference type="PANTHER" id="PTHR46609:SF8">
    <property type="entry name" value="YQAJ VIRAL RECOMBINASE DOMAIN-CONTAINING PROTEIN"/>
    <property type="match status" value="1"/>
</dbReference>
<organism evidence="1 2">
    <name type="scientific">Haemaphysalis longicornis</name>
    <name type="common">Bush tick</name>
    <dbReference type="NCBI Taxonomy" id="44386"/>
    <lineage>
        <taxon>Eukaryota</taxon>
        <taxon>Metazoa</taxon>
        <taxon>Ecdysozoa</taxon>
        <taxon>Arthropoda</taxon>
        <taxon>Chelicerata</taxon>
        <taxon>Arachnida</taxon>
        <taxon>Acari</taxon>
        <taxon>Parasitiformes</taxon>
        <taxon>Ixodida</taxon>
        <taxon>Ixodoidea</taxon>
        <taxon>Ixodidae</taxon>
        <taxon>Haemaphysalinae</taxon>
        <taxon>Haemaphysalis</taxon>
    </lineage>
</organism>
<dbReference type="InterPro" id="IPR051703">
    <property type="entry name" value="NF-kappa-B_Signaling_Reg"/>
</dbReference>
<comment type="caution">
    <text evidence="1">The sequence shown here is derived from an EMBL/GenBank/DDBJ whole genome shotgun (WGS) entry which is preliminary data.</text>
</comment>
<dbReference type="Proteomes" id="UP000821853">
    <property type="component" value="Unassembled WGS sequence"/>
</dbReference>
<dbReference type="PANTHER" id="PTHR46609">
    <property type="entry name" value="EXONUCLEASE, PHAGE-TYPE/RECB, C-TERMINAL DOMAIN-CONTAINING PROTEIN"/>
    <property type="match status" value="1"/>
</dbReference>
<dbReference type="GO" id="GO:0006281">
    <property type="term" value="P:DNA repair"/>
    <property type="evidence" value="ECO:0007669"/>
    <property type="project" value="UniProtKB-ARBA"/>
</dbReference>
<evidence type="ECO:0000313" key="2">
    <source>
        <dbReference type="Proteomes" id="UP000821853"/>
    </source>
</evidence>
<dbReference type="OMA" id="FPSKCER"/>
<dbReference type="AlphaFoldDB" id="A0A9J6GW38"/>
<dbReference type="VEuPathDB" id="VectorBase:HLOH_061743"/>
<proteinExistence type="predicted"/>